<sequence>DWLLDAWRAARAAGAVRLPVL</sequence>
<feature type="non-terminal residue" evidence="1">
    <location>
        <position position="21"/>
    </location>
</feature>
<reference evidence="1" key="1">
    <citation type="submission" date="2020-02" db="EMBL/GenBank/DDBJ databases">
        <authorList>
            <person name="Meier V. D."/>
        </authorList>
    </citation>
    <scope>NUCLEOTIDE SEQUENCE</scope>
    <source>
        <strain evidence="1">AVDCRST_MAG89</strain>
    </source>
</reference>
<protein>
    <submittedName>
        <fullName evidence="1">Uncharacterized protein</fullName>
    </submittedName>
</protein>
<accession>A0A6J4LNI6</accession>
<evidence type="ECO:0000313" key="1">
    <source>
        <dbReference type="EMBL" id="CAA9337590.1"/>
    </source>
</evidence>
<organism evidence="1">
    <name type="scientific">uncultured Gemmatimonadota bacterium</name>
    <dbReference type="NCBI Taxonomy" id="203437"/>
    <lineage>
        <taxon>Bacteria</taxon>
        <taxon>Pseudomonadati</taxon>
        <taxon>Gemmatimonadota</taxon>
        <taxon>environmental samples</taxon>
    </lineage>
</organism>
<feature type="non-terminal residue" evidence="1">
    <location>
        <position position="1"/>
    </location>
</feature>
<proteinExistence type="predicted"/>
<name>A0A6J4LNI6_9BACT</name>
<gene>
    <name evidence="1" type="ORF">AVDCRST_MAG89-2463</name>
</gene>
<dbReference type="EMBL" id="CADCTV010000514">
    <property type="protein sequence ID" value="CAA9337590.1"/>
    <property type="molecule type" value="Genomic_DNA"/>
</dbReference>
<dbReference type="AlphaFoldDB" id="A0A6J4LNI6"/>